<gene>
    <name evidence="7" type="ORF">A2115_03715</name>
</gene>
<proteinExistence type="inferred from homology"/>
<comment type="caution">
    <text evidence="7">The sequence shown here is derived from an EMBL/GenBank/DDBJ whole genome shotgun (WGS) entry which is preliminary data.</text>
</comment>
<dbReference type="InterPro" id="IPR013766">
    <property type="entry name" value="Thioredoxin_domain"/>
</dbReference>
<protein>
    <recommendedName>
        <fullName evidence="6">Thioredoxin domain-containing protein</fullName>
    </recommendedName>
</protein>
<organism evidence="7 8">
    <name type="scientific">Candidatus Woesebacteria bacterium GWA1_41_8</name>
    <dbReference type="NCBI Taxonomy" id="1802471"/>
    <lineage>
        <taxon>Bacteria</taxon>
        <taxon>Candidatus Woeseibacteriota</taxon>
    </lineage>
</organism>
<dbReference type="Proteomes" id="UP000176198">
    <property type="component" value="Unassembled WGS sequence"/>
</dbReference>
<evidence type="ECO:0000259" key="6">
    <source>
        <dbReference type="PROSITE" id="PS51352"/>
    </source>
</evidence>
<evidence type="ECO:0000256" key="4">
    <source>
        <dbReference type="ARBA" id="ARBA00023157"/>
    </source>
</evidence>
<dbReference type="PANTHER" id="PTHR13887:SF14">
    <property type="entry name" value="DISULFIDE BOND FORMATION PROTEIN D"/>
    <property type="match status" value="1"/>
</dbReference>
<dbReference type="Pfam" id="PF13462">
    <property type="entry name" value="Thioredoxin_4"/>
    <property type="match status" value="1"/>
</dbReference>
<keyword evidence="4" id="KW-1015">Disulfide bond</keyword>
<reference evidence="7 8" key="1">
    <citation type="journal article" date="2016" name="Nat. Commun.">
        <title>Thousands of microbial genomes shed light on interconnected biogeochemical processes in an aquifer system.</title>
        <authorList>
            <person name="Anantharaman K."/>
            <person name="Brown C.T."/>
            <person name="Hug L.A."/>
            <person name="Sharon I."/>
            <person name="Castelle C.J."/>
            <person name="Probst A.J."/>
            <person name="Thomas B.C."/>
            <person name="Singh A."/>
            <person name="Wilkins M.J."/>
            <person name="Karaoz U."/>
            <person name="Brodie E.L."/>
            <person name="Williams K.H."/>
            <person name="Hubbard S.S."/>
            <person name="Banfield J.F."/>
        </authorList>
    </citation>
    <scope>NUCLEOTIDE SEQUENCE [LARGE SCALE GENOMIC DNA]</scope>
</reference>
<dbReference type="InterPro" id="IPR036249">
    <property type="entry name" value="Thioredoxin-like_sf"/>
</dbReference>
<dbReference type="Gene3D" id="3.40.30.10">
    <property type="entry name" value="Glutaredoxin"/>
    <property type="match status" value="1"/>
</dbReference>
<dbReference type="AlphaFoldDB" id="A0A1F7WHT6"/>
<evidence type="ECO:0000256" key="2">
    <source>
        <dbReference type="ARBA" id="ARBA00022729"/>
    </source>
</evidence>
<evidence type="ECO:0000256" key="1">
    <source>
        <dbReference type="ARBA" id="ARBA00005791"/>
    </source>
</evidence>
<name>A0A1F7WHT6_9BACT</name>
<sequence>MNTPTVENASVAIDLTSEDHIEGKQEAAVTLIEYGDFQCPACAAYYPLIKQLHGDFPDNLKVVFRHYPLTQIHKNAHPAARSAEAANLQGKFWEMHDKLYEQQEEWSNLGDPKDKFVEYADSIGLDKDKFLEDYDSQTVKDRIAVDITSGDRLGVNATPTFYLDGVKLSSVKSYQEFKDMVIREIQSKASQ</sequence>
<dbReference type="SUPFAM" id="SSF52833">
    <property type="entry name" value="Thioredoxin-like"/>
    <property type="match status" value="1"/>
</dbReference>
<dbReference type="EMBL" id="MGFJ01000035">
    <property type="protein sequence ID" value="OGM01949.1"/>
    <property type="molecule type" value="Genomic_DNA"/>
</dbReference>
<comment type="similarity">
    <text evidence="1">Belongs to the thioredoxin family. DsbA subfamily.</text>
</comment>
<evidence type="ECO:0000256" key="5">
    <source>
        <dbReference type="ARBA" id="ARBA00023284"/>
    </source>
</evidence>
<accession>A0A1F7WHT6</accession>
<dbReference type="PROSITE" id="PS51352">
    <property type="entry name" value="THIOREDOXIN_2"/>
    <property type="match status" value="1"/>
</dbReference>
<keyword evidence="5" id="KW-0676">Redox-active center</keyword>
<dbReference type="STRING" id="1802471.A2115_03715"/>
<evidence type="ECO:0000313" key="8">
    <source>
        <dbReference type="Proteomes" id="UP000176198"/>
    </source>
</evidence>
<feature type="domain" description="Thioredoxin" evidence="6">
    <location>
        <begin position="1"/>
        <end position="139"/>
    </location>
</feature>
<keyword evidence="3" id="KW-0560">Oxidoreductase</keyword>
<keyword evidence="2" id="KW-0732">Signal</keyword>
<evidence type="ECO:0000313" key="7">
    <source>
        <dbReference type="EMBL" id="OGM01949.1"/>
    </source>
</evidence>
<dbReference type="GO" id="GO:0016491">
    <property type="term" value="F:oxidoreductase activity"/>
    <property type="evidence" value="ECO:0007669"/>
    <property type="project" value="UniProtKB-KW"/>
</dbReference>
<evidence type="ECO:0000256" key="3">
    <source>
        <dbReference type="ARBA" id="ARBA00023002"/>
    </source>
</evidence>
<dbReference type="PANTHER" id="PTHR13887">
    <property type="entry name" value="GLUTATHIONE S-TRANSFERASE KAPPA"/>
    <property type="match status" value="1"/>
</dbReference>
<dbReference type="InterPro" id="IPR012336">
    <property type="entry name" value="Thioredoxin-like_fold"/>
</dbReference>